<reference evidence="1" key="1">
    <citation type="journal article" date="2020" name="mSystems">
        <title>Genome- and Community-Level Interaction Insights into Carbon Utilization and Element Cycling Functions of Hydrothermarchaeota in Hydrothermal Sediment.</title>
        <authorList>
            <person name="Zhou Z."/>
            <person name="Liu Y."/>
            <person name="Xu W."/>
            <person name="Pan J."/>
            <person name="Luo Z.H."/>
            <person name="Li M."/>
        </authorList>
    </citation>
    <scope>NUCLEOTIDE SEQUENCE [LARGE SCALE GENOMIC DNA]</scope>
    <source>
        <strain evidence="1">SpSt-114</strain>
    </source>
</reference>
<dbReference type="Gene3D" id="3.60.20.10">
    <property type="entry name" value="Glutamine Phosphoribosylpyrophosphate, subunit 1, domain 1"/>
    <property type="match status" value="1"/>
</dbReference>
<evidence type="ECO:0008006" key="2">
    <source>
        <dbReference type="Google" id="ProtNLM"/>
    </source>
</evidence>
<comment type="caution">
    <text evidence="1">The sequence shown here is derived from an EMBL/GenBank/DDBJ whole genome shotgun (WGS) entry which is preliminary data.</text>
</comment>
<dbReference type="AlphaFoldDB" id="A0A7C5SZQ8"/>
<dbReference type="SUPFAM" id="SSF56235">
    <property type="entry name" value="N-terminal nucleophile aminohydrolases (Ntn hydrolases)"/>
    <property type="match status" value="1"/>
</dbReference>
<evidence type="ECO:0000313" key="1">
    <source>
        <dbReference type="EMBL" id="HHO74489.1"/>
    </source>
</evidence>
<gene>
    <name evidence="1" type="ORF">ENN04_07665</name>
</gene>
<dbReference type="InterPro" id="IPR029055">
    <property type="entry name" value="Ntn_hydrolases_N"/>
</dbReference>
<sequence>MCVIAYKPINAVLTKEDAMLMWEANSHGAGFCVWDEKSRTWKMKKGFMTFEALWQEIEPFTKEGSILVVHFRIVSRGKVCPEQTHPFEIALEEGTAFLFHNGTLDIRTTQGSSDTYELAYRLSQLGLRKDQLKLVLKEGGLLEEMRSGSRFAVCLPGEPEPFLVGQWEEIKGLKTSNSYWQYRRTYTGLSGRRGRTSYSYYHTPSLYWEEDWENWKSSYCECNPKKDYTIVGVGEILFKVENGAAYPYFGKESPDVEGELFVSEDMLFLLVGDGVFAETFQVRPSYKETPTWAIDQDGYIYRLDHLRAMAFPSGRKTKKTKNVKLPKEVAVALRSEGTLYVLTKHSLAEAYEIRGKVVERDRVW</sequence>
<name>A0A7C5SZQ8_9AQUI</name>
<protein>
    <recommendedName>
        <fullName evidence="2">Glutamine amidotransferase type-2 domain-containing protein</fullName>
    </recommendedName>
</protein>
<accession>A0A7C5SZQ8</accession>
<dbReference type="EMBL" id="DSAC01000095">
    <property type="protein sequence ID" value="HHO74489.1"/>
    <property type="molecule type" value="Genomic_DNA"/>
</dbReference>
<organism evidence="1">
    <name type="scientific">Thermocrinis ruber</name>
    <dbReference type="NCBI Taxonomy" id="75906"/>
    <lineage>
        <taxon>Bacteria</taxon>
        <taxon>Pseudomonadati</taxon>
        <taxon>Aquificota</taxon>
        <taxon>Aquificia</taxon>
        <taxon>Aquificales</taxon>
        <taxon>Aquificaceae</taxon>
        <taxon>Thermocrinis</taxon>
    </lineage>
</organism>
<proteinExistence type="predicted"/>